<dbReference type="PANTHER" id="PTHR47510">
    <property type="entry name" value="REVERSE TRANSCRIPTASE DOMAIN-CONTAINING PROTEIN"/>
    <property type="match status" value="1"/>
</dbReference>
<dbReference type="Pfam" id="PF00078">
    <property type="entry name" value="RVT_1"/>
    <property type="match status" value="1"/>
</dbReference>
<dbReference type="PANTHER" id="PTHR47510:SF3">
    <property type="entry name" value="ENDO_EXONUCLEASE_PHOSPHATASE DOMAIN-CONTAINING PROTEIN"/>
    <property type="match status" value="1"/>
</dbReference>
<protein>
    <recommendedName>
        <fullName evidence="1">Reverse transcriptase domain-containing protein</fullName>
    </recommendedName>
</protein>
<evidence type="ECO:0000259" key="1">
    <source>
        <dbReference type="Pfam" id="PF00078"/>
    </source>
</evidence>
<dbReference type="Proteomes" id="UP001274896">
    <property type="component" value="Unassembled WGS sequence"/>
</dbReference>
<organism evidence="2 3">
    <name type="scientific">Hemibagrus guttatus</name>
    <dbReference type="NCBI Taxonomy" id="175788"/>
    <lineage>
        <taxon>Eukaryota</taxon>
        <taxon>Metazoa</taxon>
        <taxon>Chordata</taxon>
        <taxon>Craniata</taxon>
        <taxon>Vertebrata</taxon>
        <taxon>Euteleostomi</taxon>
        <taxon>Actinopterygii</taxon>
        <taxon>Neopterygii</taxon>
        <taxon>Teleostei</taxon>
        <taxon>Ostariophysi</taxon>
        <taxon>Siluriformes</taxon>
        <taxon>Bagridae</taxon>
        <taxon>Hemibagrus</taxon>
    </lineage>
</organism>
<name>A0AAE0Q8K3_9TELE</name>
<dbReference type="SUPFAM" id="SSF56672">
    <property type="entry name" value="DNA/RNA polymerases"/>
    <property type="match status" value="1"/>
</dbReference>
<dbReference type="InterPro" id="IPR043502">
    <property type="entry name" value="DNA/RNA_pol_sf"/>
</dbReference>
<sequence length="337" mass="36907">MACYYLVISSTHLSNGHLRSIKGVFRGPLCASGGAESPVCVMNIMNKSMKKINGSANGFDQNYVSLADDLNIFYARFEAAAIDAKANANAIANAKANASGCRQEENANTENAFIISEHDVRRAFRRVNTRKAAGPDGISGRVLRACADQLAPVFTEIFNLSLTQLVIHTCFKESIIGPVPKETYPASLNNYRPVALTSVVMKCLERMVRDFIFISSLPHTLDPLQFAYRPNHSTDDAISHLLHTSLTHLDTGKGNYVKMLFVNYSSAFNTIIPFTLTTKLQHLRLSPSLCQWISNFLTSRPQAVRMGRHVSASLTLSTGAPPPGLCSEPPAVLIVYI</sequence>
<reference evidence="2" key="1">
    <citation type="submission" date="2023-06" db="EMBL/GenBank/DDBJ databases">
        <title>Male Hemibagrus guttatus genome.</title>
        <authorList>
            <person name="Bian C."/>
        </authorList>
    </citation>
    <scope>NUCLEOTIDE SEQUENCE</scope>
    <source>
        <strain evidence="2">Male_cb2023</strain>
        <tissue evidence="2">Muscle</tissue>
    </source>
</reference>
<proteinExistence type="predicted"/>
<evidence type="ECO:0000313" key="3">
    <source>
        <dbReference type="Proteomes" id="UP001274896"/>
    </source>
</evidence>
<comment type="caution">
    <text evidence="2">The sequence shown here is derived from an EMBL/GenBank/DDBJ whole genome shotgun (WGS) entry which is preliminary data.</text>
</comment>
<gene>
    <name evidence="2" type="ORF">QTP70_030168</name>
</gene>
<accession>A0AAE0Q8K3</accession>
<dbReference type="EMBL" id="JAUCMX010000020">
    <property type="protein sequence ID" value="KAK3515729.1"/>
    <property type="molecule type" value="Genomic_DNA"/>
</dbReference>
<feature type="domain" description="Reverse transcriptase" evidence="1">
    <location>
        <begin position="179"/>
        <end position="305"/>
    </location>
</feature>
<dbReference type="AlphaFoldDB" id="A0AAE0Q8K3"/>
<keyword evidence="3" id="KW-1185">Reference proteome</keyword>
<evidence type="ECO:0000313" key="2">
    <source>
        <dbReference type="EMBL" id="KAK3515729.1"/>
    </source>
</evidence>
<dbReference type="InterPro" id="IPR000477">
    <property type="entry name" value="RT_dom"/>
</dbReference>